<organism evidence="1 2">
    <name type="scientific">Portunus trituberculatus</name>
    <name type="common">Swimming crab</name>
    <name type="synonym">Neptunus trituberculatus</name>
    <dbReference type="NCBI Taxonomy" id="210409"/>
    <lineage>
        <taxon>Eukaryota</taxon>
        <taxon>Metazoa</taxon>
        <taxon>Ecdysozoa</taxon>
        <taxon>Arthropoda</taxon>
        <taxon>Crustacea</taxon>
        <taxon>Multicrustacea</taxon>
        <taxon>Malacostraca</taxon>
        <taxon>Eumalacostraca</taxon>
        <taxon>Eucarida</taxon>
        <taxon>Decapoda</taxon>
        <taxon>Pleocyemata</taxon>
        <taxon>Brachyura</taxon>
        <taxon>Eubrachyura</taxon>
        <taxon>Portunoidea</taxon>
        <taxon>Portunidae</taxon>
        <taxon>Portuninae</taxon>
        <taxon>Portunus</taxon>
    </lineage>
</organism>
<keyword evidence="2" id="KW-1185">Reference proteome</keyword>
<protein>
    <submittedName>
        <fullName evidence="1">Uncharacterized protein</fullName>
    </submittedName>
</protein>
<evidence type="ECO:0000313" key="2">
    <source>
        <dbReference type="Proteomes" id="UP000324222"/>
    </source>
</evidence>
<name>A0A5B7IJ80_PORTR</name>
<accession>A0A5B7IJ80</accession>
<proteinExistence type="predicted"/>
<comment type="caution">
    <text evidence="1">The sequence shown here is derived from an EMBL/GenBank/DDBJ whole genome shotgun (WGS) entry which is preliminary data.</text>
</comment>
<evidence type="ECO:0000313" key="1">
    <source>
        <dbReference type="EMBL" id="MPC81577.1"/>
    </source>
</evidence>
<dbReference type="Proteomes" id="UP000324222">
    <property type="component" value="Unassembled WGS sequence"/>
</dbReference>
<sequence length="67" mass="7761">MIPGEYHLCNAFSTNKRVSDTEIIIIPKKIIIIPPQVPLTERTETPEGDSEKGLEKYVYITWYPRVK</sequence>
<dbReference type="AlphaFoldDB" id="A0A5B7IJ80"/>
<dbReference type="EMBL" id="VSRR010057388">
    <property type="protein sequence ID" value="MPC81577.1"/>
    <property type="molecule type" value="Genomic_DNA"/>
</dbReference>
<reference evidence="1 2" key="1">
    <citation type="submission" date="2019-05" db="EMBL/GenBank/DDBJ databases">
        <title>Another draft genome of Portunus trituberculatus and its Hox gene families provides insights of decapod evolution.</title>
        <authorList>
            <person name="Jeong J.-H."/>
            <person name="Song I."/>
            <person name="Kim S."/>
            <person name="Choi T."/>
            <person name="Kim D."/>
            <person name="Ryu S."/>
            <person name="Kim W."/>
        </authorList>
    </citation>
    <scope>NUCLEOTIDE SEQUENCE [LARGE SCALE GENOMIC DNA]</scope>
    <source>
        <tissue evidence="1">Muscle</tissue>
    </source>
</reference>
<gene>
    <name evidence="1" type="ORF">E2C01_076202</name>
</gene>